<dbReference type="Proteomes" id="UP000660262">
    <property type="component" value="Unassembled WGS sequence"/>
</dbReference>
<dbReference type="GO" id="GO:0031624">
    <property type="term" value="F:ubiquitin conjugating enzyme binding"/>
    <property type="evidence" value="ECO:0007669"/>
    <property type="project" value="TreeGrafter"/>
</dbReference>
<dbReference type="EMBL" id="BNJQ01000034">
    <property type="protein sequence ID" value="GHP11425.1"/>
    <property type="molecule type" value="Genomic_DNA"/>
</dbReference>
<dbReference type="GO" id="GO:0030332">
    <property type="term" value="F:cyclin binding"/>
    <property type="evidence" value="ECO:0007669"/>
    <property type="project" value="TreeGrafter"/>
</dbReference>
<dbReference type="GO" id="GO:0000209">
    <property type="term" value="P:protein polyubiquitination"/>
    <property type="evidence" value="ECO:0007669"/>
    <property type="project" value="TreeGrafter"/>
</dbReference>
<gene>
    <name evidence="1" type="ORF">PPROV_001015300</name>
</gene>
<name>A0A830HXV2_9CHLO</name>
<accession>A0A830HXV2</accession>
<dbReference type="AlphaFoldDB" id="A0A830HXV2"/>
<sequence>MIEYFVEALPLVRIARLYAWSSDQNQTCELDAAVTVLDDNAEDAPTLTITVVDVRAAALIAIAGKARKDTLDAGHVTVSVPLRLAQDHVLGTAAWSVRRRDSHVEVVMKFLEKTKTSGVTPHVVDDSDDIEALQHTPNLVCRKCESALVEHVRGVRALPSSPLWSEDALTWHCAGCCGDAGLHTIEEAGTAMAPAAGEVLVGPSVCVTRLEDANVDVTPKKDGEDDAVVPCACRTCGTVVGVTLPSTGCASLFKHRIADADGRMQRHTALTALAADVAAAHRTRGTCQFVVVQLGDFDMHPRVHLTVLGQAWVNADLHPCLRVSFKVEEGRHEEQTASDAGTDVVLLRLPSAAEFDDIMRALEASSSALPVPLRTFMGARVAYVPLSAKDAQL</sequence>
<proteinExistence type="predicted"/>
<organism evidence="1 2">
    <name type="scientific">Pycnococcus provasolii</name>
    <dbReference type="NCBI Taxonomy" id="41880"/>
    <lineage>
        <taxon>Eukaryota</taxon>
        <taxon>Viridiplantae</taxon>
        <taxon>Chlorophyta</taxon>
        <taxon>Pseudoscourfieldiophyceae</taxon>
        <taxon>Pseudoscourfieldiales</taxon>
        <taxon>Pycnococcaceae</taxon>
        <taxon>Pycnococcus</taxon>
    </lineage>
</organism>
<reference evidence="1" key="1">
    <citation type="submission" date="2020-10" db="EMBL/GenBank/DDBJ databases">
        <title>Unveiling of a novel bifunctional photoreceptor, Dualchrome1, isolated from a cosmopolitan green alga.</title>
        <authorList>
            <person name="Suzuki S."/>
            <person name="Kawachi M."/>
        </authorList>
    </citation>
    <scope>NUCLEOTIDE SEQUENCE</scope>
    <source>
        <strain evidence="1">NIES 2893</strain>
    </source>
</reference>
<protein>
    <submittedName>
        <fullName evidence="1">Uncharacterized protein</fullName>
    </submittedName>
</protein>
<dbReference type="GO" id="GO:0061630">
    <property type="term" value="F:ubiquitin protein ligase activity"/>
    <property type="evidence" value="ECO:0007669"/>
    <property type="project" value="TreeGrafter"/>
</dbReference>
<dbReference type="GO" id="GO:0005829">
    <property type="term" value="C:cytosol"/>
    <property type="evidence" value="ECO:0007669"/>
    <property type="project" value="TreeGrafter"/>
</dbReference>
<dbReference type="GO" id="GO:0006513">
    <property type="term" value="P:protein monoubiquitination"/>
    <property type="evidence" value="ECO:0007669"/>
    <property type="project" value="TreeGrafter"/>
</dbReference>
<keyword evidence="2" id="KW-1185">Reference proteome</keyword>
<comment type="caution">
    <text evidence="1">The sequence shown here is derived from an EMBL/GenBank/DDBJ whole genome shotgun (WGS) entry which is preliminary data.</text>
</comment>
<dbReference type="GO" id="GO:0051865">
    <property type="term" value="P:protein autoubiquitination"/>
    <property type="evidence" value="ECO:0007669"/>
    <property type="project" value="TreeGrafter"/>
</dbReference>
<evidence type="ECO:0000313" key="2">
    <source>
        <dbReference type="Proteomes" id="UP000660262"/>
    </source>
</evidence>
<dbReference type="Pfam" id="PF09814">
    <property type="entry name" value="HECT_2"/>
    <property type="match status" value="1"/>
</dbReference>
<dbReference type="PANTHER" id="PTHR31531">
    <property type="entry name" value="E3 UBIQUITIN-PROTEIN LIGASE E3D FAMILY MEMBER"/>
    <property type="match status" value="1"/>
</dbReference>
<dbReference type="PANTHER" id="PTHR31531:SF2">
    <property type="entry name" value="E3 UBIQUITIN-PROTEIN LIGASE E3D"/>
    <property type="match status" value="1"/>
</dbReference>
<dbReference type="GO" id="GO:0005634">
    <property type="term" value="C:nucleus"/>
    <property type="evidence" value="ECO:0007669"/>
    <property type="project" value="TreeGrafter"/>
</dbReference>
<dbReference type="GO" id="GO:0043161">
    <property type="term" value="P:proteasome-mediated ubiquitin-dependent protein catabolic process"/>
    <property type="evidence" value="ECO:0007669"/>
    <property type="project" value="TreeGrafter"/>
</dbReference>
<dbReference type="InterPro" id="IPR019193">
    <property type="entry name" value="UBQ-conj_enz_E2-bd_prot"/>
</dbReference>
<evidence type="ECO:0000313" key="1">
    <source>
        <dbReference type="EMBL" id="GHP11425.1"/>
    </source>
</evidence>
<dbReference type="GO" id="GO:0000151">
    <property type="term" value="C:ubiquitin ligase complex"/>
    <property type="evidence" value="ECO:0007669"/>
    <property type="project" value="TreeGrafter"/>
</dbReference>